<evidence type="ECO:0000313" key="5">
    <source>
        <dbReference type="WBParaSite" id="GPLIN_000443100"/>
    </source>
</evidence>
<reference evidence="4" key="2">
    <citation type="submission" date="2014-05" db="EMBL/GenBank/DDBJ databases">
        <title>The genome and life-stage specific transcriptomes of Globodera pallida elucidate key aspects of plant parasitism by a cyst nematode.</title>
        <authorList>
            <person name="Cotton J.A."/>
            <person name="Lilley C.J."/>
            <person name="Jones L.M."/>
            <person name="Kikuchi T."/>
            <person name="Reid A.J."/>
            <person name="Thorpe P."/>
            <person name="Tsai I.J."/>
            <person name="Beasley H."/>
            <person name="Blok V."/>
            <person name="Cock P.J.A."/>
            <person name="Van den Akker S.E."/>
            <person name="Holroyd N."/>
            <person name="Hunt M."/>
            <person name="Mantelin S."/>
            <person name="Naghra H."/>
            <person name="Pain A."/>
            <person name="Palomares-Rius J.E."/>
            <person name="Zarowiecki M."/>
            <person name="Berriman M."/>
            <person name="Jones J.T."/>
            <person name="Urwin P.E."/>
        </authorList>
    </citation>
    <scope>NUCLEOTIDE SEQUENCE [LARGE SCALE GENOMIC DNA]</scope>
    <source>
        <strain evidence="4">Lindley</strain>
    </source>
</reference>
<feature type="compositionally biased region" description="Pro residues" evidence="2">
    <location>
        <begin position="332"/>
        <end position="348"/>
    </location>
</feature>
<dbReference type="WBParaSite" id="GPLIN_000443100">
    <property type="protein sequence ID" value="GPLIN_000443100"/>
    <property type="gene ID" value="GPLIN_000443100"/>
</dbReference>
<keyword evidence="3" id="KW-1133">Transmembrane helix</keyword>
<dbReference type="PANTHER" id="PTHR24637:SF374">
    <property type="entry name" value="CUTICLE COLLAGEN DPY-7"/>
    <property type="match status" value="1"/>
</dbReference>
<feature type="compositionally biased region" description="Low complexity" evidence="2">
    <location>
        <begin position="303"/>
        <end position="320"/>
    </location>
</feature>
<sequence>MRQRRSNDGGKWANYDATELAKKYNGPKREVLIDQGSADPFLDRGELLPDNLLNVKNPNLTWKYRLQPDYDHGYFFIQTFIGDHFEHHFNLMKGFHYARGDIDDLSDDQPPNFVRIAFGSILISVCCLAIMALALPVLHFRLEASFVDIEQRMDAFRVRKRNSAAQISEILKFASKNIWSQMLFDQAERGGRRHRHSDYGPSTPTSEDNQQCTSCVQLQCPPGPPGPPGVAGEDGADGLPGRPGKPGLDGLDVPLEPEPSYPCVICPAGPPGLRGPQGEPGRSGPQGEPGPPGKPGRVGDAGPTGPRGEPGEPGIKGPPGDDSIGGTGIKGPPGPPGPRGPKGPPGPNGTPSQNAGPPGSIGESGPPGPPGKRGEPGPPGPVGVPGDSGEPGGHCPSSCGIQNIIAPPITELDTSGGGYMPSGPAAPRGGGF</sequence>
<keyword evidence="3" id="KW-0812">Transmembrane</keyword>
<evidence type="ECO:0000256" key="2">
    <source>
        <dbReference type="SAM" id="MobiDB-lite"/>
    </source>
</evidence>
<keyword evidence="3" id="KW-0472">Membrane</keyword>
<keyword evidence="1" id="KW-0677">Repeat</keyword>
<dbReference type="InterPro" id="IPR029058">
    <property type="entry name" value="AB_hydrolase_fold"/>
</dbReference>
<reference evidence="4" key="1">
    <citation type="submission" date="2013-12" db="EMBL/GenBank/DDBJ databases">
        <authorList>
            <person name="Aslett M."/>
        </authorList>
    </citation>
    <scope>NUCLEOTIDE SEQUENCE [LARGE SCALE GENOMIC DNA]</scope>
    <source>
        <strain evidence="4">Lindley</strain>
    </source>
</reference>
<dbReference type="SUPFAM" id="SSF53474">
    <property type="entry name" value="alpha/beta-Hydrolases"/>
    <property type="match status" value="1"/>
</dbReference>
<reference evidence="5" key="3">
    <citation type="submission" date="2016-06" db="UniProtKB">
        <authorList>
            <consortium name="WormBaseParasite"/>
        </authorList>
    </citation>
    <scope>IDENTIFICATION</scope>
</reference>
<dbReference type="Proteomes" id="UP000050741">
    <property type="component" value="Unassembled WGS sequence"/>
</dbReference>
<keyword evidence="4" id="KW-1185">Reference proteome</keyword>
<feature type="compositionally biased region" description="Low complexity" evidence="2">
    <location>
        <begin position="276"/>
        <end position="286"/>
    </location>
</feature>
<evidence type="ECO:0000313" key="4">
    <source>
        <dbReference type="Proteomes" id="UP000050741"/>
    </source>
</evidence>
<name>A0A183BUZ5_GLOPA</name>
<feature type="compositionally biased region" description="Pro residues" evidence="2">
    <location>
        <begin position="366"/>
        <end position="382"/>
    </location>
</feature>
<protein>
    <submittedName>
        <fullName evidence="5">Col_cuticle_N domain-containing protein</fullName>
    </submittedName>
</protein>
<dbReference type="Gene3D" id="3.40.50.1820">
    <property type="entry name" value="alpha/beta hydrolase"/>
    <property type="match status" value="1"/>
</dbReference>
<feature type="region of interest" description="Disordered" evidence="2">
    <location>
        <begin position="189"/>
        <end position="432"/>
    </location>
</feature>
<evidence type="ECO:0000256" key="3">
    <source>
        <dbReference type="SAM" id="Phobius"/>
    </source>
</evidence>
<evidence type="ECO:0000256" key="1">
    <source>
        <dbReference type="ARBA" id="ARBA00022737"/>
    </source>
</evidence>
<dbReference type="PANTHER" id="PTHR24637">
    <property type="entry name" value="COLLAGEN"/>
    <property type="match status" value="1"/>
</dbReference>
<accession>A0A183BUZ5</accession>
<dbReference type="AlphaFoldDB" id="A0A183BUZ5"/>
<feature type="compositionally biased region" description="Polar residues" evidence="2">
    <location>
        <begin position="200"/>
        <end position="217"/>
    </location>
</feature>
<dbReference type="InterPro" id="IPR008160">
    <property type="entry name" value="Collagen"/>
</dbReference>
<feature type="transmembrane region" description="Helical" evidence="3">
    <location>
        <begin position="116"/>
        <end position="138"/>
    </location>
</feature>
<organism evidence="4 5">
    <name type="scientific">Globodera pallida</name>
    <name type="common">Potato cyst nematode worm</name>
    <name type="synonym">Heterodera pallida</name>
    <dbReference type="NCBI Taxonomy" id="36090"/>
    <lineage>
        <taxon>Eukaryota</taxon>
        <taxon>Metazoa</taxon>
        <taxon>Ecdysozoa</taxon>
        <taxon>Nematoda</taxon>
        <taxon>Chromadorea</taxon>
        <taxon>Rhabditida</taxon>
        <taxon>Tylenchina</taxon>
        <taxon>Tylenchomorpha</taxon>
        <taxon>Tylenchoidea</taxon>
        <taxon>Heteroderidae</taxon>
        <taxon>Heteroderinae</taxon>
        <taxon>Globodera</taxon>
    </lineage>
</organism>
<proteinExistence type="predicted"/>
<dbReference type="Pfam" id="PF01391">
    <property type="entry name" value="Collagen"/>
    <property type="match status" value="1"/>
</dbReference>